<evidence type="ECO:0008006" key="3">
    <source>
        <dbReference type="Google" id="ProtNLM"/>
    </source>
</evidence>
<dbReference type="EMBL" id="AP026073">
    <property type="protein sequence ID" value="BDM70619.1"/>
    <property type="molecule type" value="Genomic_DNA"/>
</dbReference>
<proteinExistence type="predicted"/>
<keyword evidence="2" id="KW-1185">Reference proteome</keyword>
<evidence type="ECO:0000313" key="2">
    <source>
        <dbReference type="Proteomes" id="UP001059597"/>
    </source>
</evidence>
<evidence type="ECO:0000313" key="1">
    <source>
        <dbReference type="EMBL" id="BDM70619.1"/>
    </source>
</evidence>
<organism evidence="1 2">
    <name type="scientific">Streptomyces nigrescens</name>
    <dbReference type="NCBI Taxonomy" id="1920"/>
    <lineage>
        <taxon>Bacteria</taxon>
        <taxon>Bacillati</taxon>
        <taxon>Actinomycetota</taxon>
        <taxon>Actinomycetes</taxon>
        <taxon>Kitasatosporales</taxon>
        <taxon>Streptomycetaceae</taxon>
        <taxon>Streptomyces</taxon>
    </lineage>
</organism>
<dbReference type="Proteomes" id="UP001059597">
    <property type="component" value="Chromosome"/>
</dbReference>
<reference evidence="1" key="1">
    <citation type="submission" date="2022-06" db="EMBL/GenBank/DDBJ databases">
        <title>Complete genome sequence of Streptomyces nigrescens HEK616.</title>
        <authorList>
            <person name="Asamizu S."/>
            <person name="Onaka H."/>
        </authorList>
    </citation>
    <scope>NUCLEOTIDE SEQUENCE</scope>
    <source>
        <strain evidence="1">HEK616</strain>
    </source>
</reference>
<name>A0ABM7ZW83_STRNI</name>
<gene>
    <name evidence="1" type="ORF">HEK616_41060</name>
</gene>
<protein>
    <recommendedName>
        <fullName evidence="3">Phage protein</fullName>
    </recommendedName>
</protein>
<sequence length="269" mass="30010">MTLTRRDLQYDAAVRNVWTSVLGRVGTTWKRLGSWRGSDVAKFQRTALPILAGGQRQVATLTATYLEQLYAEIAGRPSRVDVDMSRVTGRALRGVDPSDVYERPFKDVWTALSQDEPLDVALERGASRLDTLLKTDLQLTRTHTARDVADQQPQVSYTVREPIGEYNCALCLIASTQRYRKKDLLPIHPGCDCLVKIVRSDYDPGQVVDEARLQAIHDAVAAELGDYDRSGRAIDYRKVIVTNDHGEIGPLLGFAGQHFTSRTDINIPT</sequence>
<accession>A0ABM7ZW83</accession>